<keyword evidence="6 7" id="KW-0472">Membrane</keyword>
<keyword evidence="4 7" id="KW-0812">Transmembrane</keyword>
<feature type="transmembrane region" description="Helical" evidence="7">
    <location>
        <begin position="279"/>
        <end position="300"/>
    </location>
</feature>
<feature type="transmembrane region" description="Helical" evidence="7">
    <location>
        <begin position="249"/>
        <end position="267"/>
    </location>
</feature>
<dbReference type="PANTHER" id="PTHR36838">
    <property type="entry name" value="AUXIN EFFLUX CARRIER FAMILY PROTEIN"/>
    <property type="match status" value="1"/>
</dbReference>
<feature type="transmembrane region" description="Helical" evidence="7">
    <location>
        <begin position="6"/>
        <end position="25"/>
    </location>
</feature>
<accession>A0A975DJ17</accession>
<keyword evidence="9" id="KW-1185">Reference proteome</keyword>
<sequence length="303" mass="32627">MSAFSTIFPLAFIVLFGFISSKRLWVNTAQLDGIRHFIFNLILPIFLFTNMLKADLHAQLNLASMLSFYVPVVLTFVIVYAIGSMVLAYKKVDMAVFALGCTYSNTVLVALPVILLQFGLEAGAMVFVIITFHSALLFAMTFLLARNPEASKRQIMSSLVKNPIVASITLGILANLLLPPFPSVLLDAMTLAGQPALAGALFVLGANLSYYQIGSMWKEAALISLIKLILLPASVFALAKYGFALTSQQIAVVTLMSAAPLGVNAYLVSRQLNTMQPQLAGGVVLSTMLSALTLSGWISILTP</sequence>
<dbReference type="GO" id="GO:0055085">
    <property type="term" value="P:transmembrane transport"/>
    <property type="evidence" value="ECO:0007669"/>
    <property type="project" value="InterPro"/>
</dbReference>
<name>A0A975DJ17_9GAMM</name>
<feature type="transmembrane region" description="Helical" evidence="7">
    <location>
        <begin position="188"/>
        <end position="208"/>
    </location>
</feature>
<dbReference type="GO" id="GO:0016020">
    <property type="term" value="C:membrane"/>
    <property type="evidence" value="ECO:0007669"/>
    <property type="project" value="UniProtKB-SubCell"/>
</dbReference>
<evidence type="ECO:0000313" key="9">
    <source>
        <dbReference type="Proteomes" id="UP000664904"/>
    </source>
</evidence>
<dbReference type="AlphaFoldDB" id="A0A975DJ17"/>
<evidence type="ECO:0000256" key="5">
    <source>
        <dbReference type="ARBA" id="ARBA00022989"/>
    </source>
</evidence>
<feature type="transmembrane region" description="Helical" evidence="7">
    <location>
        <begin position="37"/>
        <end position="54"/>
    </location>
</feature>
<protein>
    <submittedName>
        <fullName evidence="8">AEC family transporter</fullName>
    </submittedName>
</protein>
<dbReference type="KEGG" id="pxi:J5O05_07805"/>
<reference evidence="8" key="1">
    <citation type="submission" date="2021-03" db="EMBL/GenBank/DDBJ databases">
        <title>Complete Genome of Pseudoalteromonas xiamenensis STKMTI.2, a new potential marine bacterium producing anti-Vibrio compounds.</title>
        <authorList>
            <person name="Handayani D.P."/>
            <person name="Isnansetyo A."/>
            <person name="Istiqomah I."/>
            <person name="Jumina J."/>
        </authorList>
    </citation>
    <scope>NUCLEOTIDE SEQUENCE</scope>
    <source>
        <strain evidence="8">STKMTI.2</strain>
    </source>
</reference>
<evidence type="ECO:0000313" key="8">
    <source>
        <dbReference type="EMBL" id="QTH72678.1"/>
    </source>
</evidence>
<proteinExistence type="predicted"/>
<evidence type="ECO:0000256" key="2">
    <source>
        <dbReference type="ARBA" id="ARBA00022448"/>
    </source>
</evidence>
<evidence type="ECO:0000256" key="7">
    <source>
        <dbReference type="SAM" id="Phobius"/>
    </source>
</evidence>
<evidence type="ECO:0000256" key="6">
    <source>
        <dbReference type="ARBA" id="ARBA00023136"/>
    </source>
</evidence>
<comment type="subcellular location">
    <subcellularLocation>
        <location evidence="1">Membrane</location>
        <topology evidence="1">Multi-pass membrane protein</topology>
    </subcellularLocation>
</comment>
<evidence type="ECO:0000256" key="4">
    <source>
        <dbReference type="ARBA" id="ARBA00022692"/>
    </source>
</evidence>
<dbReference type="InterPro" id="IPR004776">
    <property type="entry name" value="Mem_transp_PIN-like"/>
</dbReference>
<evidence type="ECO:0000256" key="1">
    <source>
        <dbReference type="ARBA" id="ARBA00004141"/>
    </source>
</evidence>
<keyword evidence="5 7" id="KW-1133">Transmembrane helix</keyword>
<feature type="transmembrane region" description="Helical" evidence="7">
    <location>
        <begin position="220"/>
        <end position="243"/>
    </location>
</feature>
<feature type="transmembrane region" description="Helical" evidence="7">
    <location>
        <begin position="124"/>
        <end position="144"/>
    </location>
</feature>
<organism evidence="8 9">
    <name type="scientific">Pseudoalteromonas xiamenensis</name>
    <dbReference type="NCBI Taxonomy" id="882626"/>
    <lineage>
        <taxon>Bacteria</taxon>
        <taxon>Pseudomonadati</taxon>
        <taxon>Pseudomonadota</taxon>
        <taxon>Gammaproteobacteria</taxon>
        <taxon>Alteromonadales</taxon>
        <taxon>Pseudoalteromonadaceae</taxon>
        <taxon>Pseudoalteromonas</taxon>
    </lineage>
</organism>
<keyword evidence="3" id="KW-1003">Cell membrane</keyword>
<feature type="transmembrane region" description="Helical" evidence="7">
    <location>
        <begin position="96"/>
        <end position="118"/>
    </location>
</feature>
<dbReference type="PANTHER" id="PTHR36838:SF3">
    <property type="entry name" value="TRANSPORTER AUXIN EFFLUX CARRIER EC FAMILY"/>
    <property type="match status" value="1"/>
</dbReference>
<dbReference type="Proteomes" id="UP000664904">
    <property type="component" value="Chromosome"/>
</dbReference>
<dbReference type="EMBL" id="CP072133">
    <property type="protein sequence ID" value="QTH72678.1"/>
    <property type="molecule type" value="Genomic_DNA"/>
</dbReference>
<dbReference type="RefSeq" id="WP_208844302.1">
    <property type="nucleotide sequence ID" value="NZ_CP072133.1"/>
</dbReference>
<dbReference type="Pfam" id="PF03547">
    <property type="entry name" value="Mem_trans"/>
    <property type="match status" value="1"/>
</dbReference>
<keyword evidence="2" id="KW-0813">Transport</keyword>
<evidence type="ECO:0000256" key="3">
    <source>
        <dbReference type="ARBA" id="ARBA00022475"/>
    </source>
</evidence>
<gene>
    <name evidence="8" type="ORF">J5O05_07805</name>
</gene>
<feature type="transmembrane region" description="Helical" evidence="7">
    <location>
        <begin position="66"/>
        <end position="89"/>
    </location>
</feature>
<feature type="transmembrane region" description="Helical" evidence="7">
    <location>
        <begin position="164"/>
        <end position="182"/>
    </location>
</feature>